<dbReference type="OrthoDB" id="543916at2759"/>
<keyword evidence="1" id="KW-0472">Membrane</keyword>
<proteinExistence type="predicted"/>
<comment type="caution">
    <text evidence="2">The sequence shown here is derived from an EMBL/GenBank/DDBJ whole genome shotgun (WGS) entry which is preliminary data.</text>
</comment>
<keyword evidence="1" id="KW-1133">Transmembrane helix</keyword>
<dbReference type="EMBL" id="MCGO01000036">
    <property type="protein sequence ID" value="ORY40269.1"/>
    <property type="molecule type" value="Genomic_DNA"/>
</dbReference>
<dbReference type="AlphaFoldDB" id="A0A1Y2BZS7"/>
<dbReference type="Proteomes" id="UP000193642">
    <property type="component" value="Unassembled WGS sequence"/>
</dbReference>
<reference evidence="2 3" key="1">
    <citation type="submission" date="2016-07" db="EMBL/GenBank/DDBJ databases">
        <title>Pervasive Adenine N6-methylation of Active Genes in Fungi.</title>
        <authorList>
            <consortium name="DOE Joint Genome Institute"/>
            <person name="Mondo S.J."/>
            <person name="Dannebaum R.O."/>
            <person name="Kuo R.C."/>
            <person name="Labutti K."/>
            <person name="Haridas S."/>
            <person name="Kuo A."/>
            <person name="Salamov A."/>
            <person name="Ahrendt S.R."/>
            <person name="Lipzen A."/>
            <person name="Sullivan W."/>
            <person name="Andreopoulos W.B."/>
            <person name="Clum A."/>
            <person name="Lindquist E."/>
            <person name="Daum C."/>
            <person name="Ramamoorthy G.K."/>
            <person name="Gryganskyi A."/>
            <person name="Culley D."/>
            <person name="Magnuson J.K."/>
            <person name="James T.Y."/>
            <person name="O'Malley M.A."/>
            <person name="Stajich J.E."/>
            <person name="Spatafora J.W."/>
            <person name="Visel A."/>
            <person name="Grigoriev I.V."/>
        </authorList>
    </citation>
    <scope>NUCLEOTIDE SEQUENCE [LARGE SCALE GENOMIC DNA]</scope>
    <source>
        <strain evidence="2 3">JEL800</strain>
    </source>
</reference>
<organism evidence="2 3">
    <name type="scientific">Rhizoclosmatium globosum</name>
    <dbReference type="NCBI Taxonomy" id="329046"/>
    <lineage>
        <taxon>Eukaryota</taxon>
        <taxon>Fungi</taxon>
        <taxon>Fungi incertae sedis</taxon>
        <taxon>Chytridiomycota</taxon>
        <taxon>Chytridiomycota incertae sedis</taxon>
        <taxon>Chytridiomycetes</taxon>
        <taxon>Chytridiales</taxon>
        <taxon>Chytriomycetaceae</taxon>
        <taxon>Rhizoclosmatium</taxon>
    </lineage>
</organism>
<keyword evidence="1" id="KW-0812">Transmembrane</keyword>
<keyword evidence="3" id="KW-1185">Reference proteome</keyword>
<feature type="transmembrane region" description="Helical" evidence="1">
    <location>
        <begin position="20"/>
        <end position="39"/>
    </location>
</feature>
<evidence type="ECO:0000313" key="3">
    <source>
        <dbReference type="Proteomes" id="UP000193642"/>
    </source>
</evidence>
<name>A0A1Y2BZS7_9FUNG</name>
<accession>A0A1Y2BZS7</accession>
<protein>
    <submittedName>
        <fullName evidence="2">Uncharacterized protein</fullName>
    </submittedName>
</protein>
<sequence length="452" mass="51489">MIPSLNLASHFQSVPRRLKIVLFGSLAAGLVLATVSLFVRGRGIHFADYPPDLKPDPKLVCNSKENCAIKHALNTSSSSTGPSVLYYNTHGGTNENMKGIMQSLNLNLDIFNPKLITNYGMTAKRAKKLIQAGHVEWICSQYDVIIIGDTVPHGRALLQSMVERSPARRCRSKLVVEMTNRFDWDIKDRNAYYGLVRRLIKERSQDVFWVANNNLEKPYVEFFTQTKMKDVRLLRPIGISGDFPYPSDLPPPSNETFASRTHDTTNIFHILRDIHKIPLTIFPFGHKYGGPQNLLAFKGFIDVPYQYSVMKFYENIAYGVPQFIPTPRLFESLLAANLHFTHCIYPRLVKEFPAPGTKDADEAVMLVPGFPAWSAYMDYYDPLFAPYVYYFDNVQELQSVAEKRTGGEVDWKKVRERGPLFYGEYRGRILEGWALLFRDMGFDGVKVVGFSN</sequence>
<dbReference type="STRING" id="329046.A0A1Y2BZS7"/>
<evidence type="ECO:0000256" key="1">
    <source>
        <dbReference type="SAM" id="Phobius"/>
    </source>
</evidence>
<evidence type="ECO:0000313" key="2">
    <source>
        <dbReference type="EMBL" id="ORY40269.1"/>
    </source>
</evidence>
<gene>
    <name evidence="2" type="ORF">BCR33DRAFT_852968</name>
</gene>